<evidence type="ECO:0000313" key="7">
    <source>
        <dbReference type="Proteomes" id="UP001501414"/>
    </source>
</evidence>
<dbReference type="PROSITE" id="PS50893">
    <property type="entry name" value="ABC_TRANSPORTER_2"/>
    <property type="match status" value="1"/>
</dbReference>
<gene>
    <name evidence="6" type="ORF">GCM10009613_42500</name>
</gene>
<dbReference type="InterPro" id="IPR003593">
    <property type="entry name" value="AAA+_ATPase"/>
</dbReference>
<keyword evidence="1" id="KW-0813">Transport</keyword>
<comment type="caution">
    <text evidence="6">The sequence shown here is derived from an EMBL/GenBank/DDBJ whole genome shotgun (WGS) entry which is preliminary data.</text>
</comment>
<evidence type="ECO:0000256" key="4">
    <source>
        <dbReference type="SAM" id="MobiDB-lite"/>
    </source>
</evidence>
<proteinExistence type="predicted"/>
<protein>
    <submittedName>
        <fullName evidence="6">ABC transporter ATP-binding protein</fullName>
    </submittedName>
</protein>
<dbReference type="Gene3D" id="3.40.50.300">
    <property type="entry name" value="P-loop containing nucleotide triphosphate hydrolases"/>
    <property type="match status" value="1"/>
</dbReference>
<dbReference type="EMBL" id="BAAAJK010000027">
    <property type="protein sequence ID" value="GAA1394457.1"/>
    <property type="molecule type" value="Genomic_DNA"/>
</dbReference>
<dbReference type="SUPFAM" id="SSF52540">
    <property type="entry name" value="P-loop containing nucleoside triphosphate hydrolases"/>
    <property type="match status" value="1"/>
</dbReference>
<keyword evidence="7" id="KW-1185">Reference proteome</keyword>
<dbReference type="SMART" id="SM00382">
    <property type="entry name" value="AAA"/>
    <property type="match status" value="1"/>
</dbReference>
<dbReference type="InterPro" id="IPR050166">
    <property type="entry name" value="ABC_transporter_ATP-bind"/>
</dbReference>
<dbReference type="Proteomes" id="UP001501414">
    <property type="component" value="Unassembled WGS sequence"/>
</dbReference>
<keyword evidence="3 6" id="KW-0067">ATP-binding</keyword>
<dbReference type="GO" id="GO:0005524">
    <property type="term" value="F:ATP binding"/>
    <property type="evidence" value="ECO:0007669"/>
    <property type="project" value="UniProtKB-KW"/>
</dbReference>
<name>A0ABN1Y0A8_9PSEU</name>
<dbReference type="PANTHER" id="PTHR42788:SF13">
    <property type="entry name" value="ALIPHATIC SULFONATES IMPORT ATP-BINDING PROTEIN SSUB"/>
    <property type="match status" value="1"/>
</dbReference>
<dbReference type="InterPro" id="IPR017871">
    <property type="entry name" value="ABC_transporter-like_CS"/>
</dbReference>
<evidence type="ECO:0000313" key="6">
    <source>
        <dbReference type="EMBL" id="GAA1394457.1"/>
    </source>
</evidence>
<evidence type="ECO:0000259" key="5">
    <source>
        <dbReference type="PROSITE" id="PS50893"/>
    </source>
</evidence>
<evidence type="ECO:0000256" key="1">
    <source>
        <dbReference type="ARBA" id="ARBA00022448"/>
    </source>
</evidence>
<evidence type="ECO:0000256" key="3">
    <source>
        <dbReference type="ARBA" id="ARBA00022840"/>
    </source>
</evidence>
<reference evidence="6 7" key="1">
    <citation type="journal article" date="2019" name="Int. J. Syst. Evol. Microbiol.">
        <title>The Global Catalogue of Microorganisms (GCM) 10K type strain sequencing project: providing services to taxonomists for standard genome sequencing and annotation.</title>
        <authorList>
            <consortium name="The Broad Institute Genomics Platform"/>
            <consortium name="The Broad Institute Genome Sequencing Center for Infectious Disease"/>
            <person name="Wu L."/>
            <person name="Ma J."/>
        </authorList>
    </citation>
    <scope>NUCLEOTIDE SEQUENCE [LARGE SCALE GENOMIC DNA]</scope>
    <source>
        <strain evidence="6 7">JCM 11896</strain>
    </source>
</reference>
<dbReference type="InterPro" id="IPR003439">
    <property type="entry name" value="ABC_transporter-like_ATP-bd"/>
</dbReference>
<sequence length="280" mass="31160">MSAMTDSDVLVAEHVSIEYRRAGSHRRYRAVDDVSFRIGADEFICVVGPSGCGKSTLLRSVAGLLPIAGGSLRLAGRELRGPGHDRAMVFQSPALLPWRTVLGNVGYGLELRKIRRDEIRRRCLPLIELVGLAGRESHYPRELSGGMQQRVNLARALAADPELLLLDEPFAALDAQTREVMQAELLRIWEETHKTTIFVTHQIEEAVLLADRVLVLSRGPASHVKHDVRIPFERPRSADALQRDPRYVDLVDEIKSYIDRHEEREPLAAAPTGPDGGRTS</sequence>
<evidence type="ECO:0000256" key="2">
    <source>
        <dbReference type="ARBA" id="ARBA00022741"/>
    </source>
</evidence>
<dbReference type="InterPro" id="IPR027417">
    <property type="entry name" value="P-loop_NTPase"/>
</dbReference>
<dbReference type="CDD" id="cd03293">
    <property type="entry name" value="ABC_NrtD_SsuB_transporters"/>
    <property type="match status" value="1"/>
</dbReference>
<dbReference type="Pfam" id="PF00005">
    <property type="entry name" value="ABC_tran"/>
    <property type="match status" value="1"/>
</dbReference>
<dbReference type="PROSITE" id="PS00211">
    <property type="entry name" value="ABC_TRANSPORTER_1"/>
    <property type="match status" value="1"/>
</dbReference>
<feature type="region of interest" description="Disordered" evidence="4">
    <location>
        <begin position="259"/>
        <end position="280"/>
    </location>
</feature>
<accession>A0ABN1Y0A8</accession>
<dbReference type="PANTHER" id="PTHR42788">
    <property type="entry name" value="TAURINE IMPORT ATP-BINDING PROTEIN-RELATED"/>
    <property type="match status" value="1"/>
</dbReference>
<feature type="domain" description="ABC transporter" evidence="5">
    <location>
        <begin position="12"/>
        <end position="243"/>
    </location>
</feature>
<organism evidence="6 7">
    <name type="scientific">Pseudonocardia kongjuensis</name>
    <dbReference type="NCBI Taxonomy" id="102227"/>
    <lineage>
        <taxon>Bacteria</taxon>
        <taxon>Bacillati</taxon>
        <taxon>Actinomycetota</taxon>
        <taxon>Actinomycetes</taxon>
        <taxon>Pseudonocardiales</taxon>
        <taxon>Pseudonocardiaceae</taxon>
        <taxon>Pseudonocardia</taxon>
    </lineage>
</organism>
<keyword evidence="2" id="KW-0547">Nucleotide-binding</keyword>